<proteinExistence type="predicted"/>
<organism evidence="1">
    <name type="scientific">hydrothermal vent metagenome</name>
    <dbReference type="NCBI Taxonomy" id="652676"/>
    <lineage>
        <taxon>unclassified sequences</taxon>
        <taxon>metagenomes</taxon>
        <taxon>ecological metagenomes</taxon>
    </lineage>
</organism>
<gene>
    <name evidence="1" type="ORF">MNB_SM-5-1280</name>
</gene>
<dbReference type="EMBL" id="FPHH01000159">
    <property type="protein sequence ID" value="SFV70838.1"/>
    <property type="molecule type" value="Genomic_DNA"/>
</dbReference>
<sequence>MLKKFEFLNKSLKEGDLQSIEEEASRIYTDLITHELADLHLAEYTYDPEQAIIELGLDEELINELVADYVSQIIRSLVQFELRLKKLQESKKNHEFHLDYTPFRELAHKNLGVARNLRIKNAEILLYEMMRGEDLNRLMSCLEALEVSTIKLDVKVAYNTLKMIERESSSKN</sequence>
<reference evidence="1" key="1">
    <citation type="submission" date="2016-10" db="EMBL/GenBank/DDBJ databases">
        <authorList>
            <person name="de Groot N.N."/>
        </authorList>
    </citation>
    <scope>NUCLEOTIDE SEQUENCE</scope>
</reference>
<evidence type="ECO:0000313" key="1">
    <source>
        <dbReference type="EMBL" id="SFV70838.1"/>
    </source>
</evidence>
<name>A0A1W1CYA5_9ZZZZ</name>
<evidence type="ECO:0008006" key="2">
    <source>
        <dbReference type="Google" id="ProtNLM"/>
    </source>
</evidence>
<protein>
    <recommendedName>
        <fullName evidence="2">HPt domain-containing protein</fullName>
    </recommendedName>
</protein>
<dbReference type="AlphaFoldDB" id="A0A1W1CYA5"/>
<accession>A0A1W1CYA5</accession>